<dbReference type="Gene3D" id="3.40.50.720">
    <property type="entry name" value="NAD(P)-binding Rossmann-like Domain"/>
    <property type="match status" value="1"/>
</dbReference>
<dbReference type="InterPro" id="IPR003099">
    <property type="entry name" value="Prephen_DH"/>
</dbReference>
<feature type="binding site" evidence="10">
    <location>
        <position position="326"/>
    </location>
    <ligand>
        <name>phosphoenolpyruvate</name>
        <dbReference type="ChEBI" id="CHEBI:58702"/>
    </ligand>
</feature>
<feature type="binding site" evidence="10">
    <location>
        <position position="693"/>
    </location>
    <ligand>
        <name>phosphoenolpyruvate</name>
        <dbReference type="ChEBI" id="CHEBI:58702"/>
    </ligand>
</feature>
<dbReference type="PROSITE" id="PS51176">
    <property type="entry name" value="PDH_ADH"/>
    <property type="match status" value="1"/>
</dbReference>
<dbReference type="PROSITE" id="PS00885">
    <property type="entry name" value="EPSP_SYNTHASE_2"/>
    <property type="match status" value="1"/>
</dbReference>
<dbReference type="Gene3D" id="1.10.3660.10">
    <property type="entry name" value="6-phosphogluconate dehydrogenase C-terminal like domain"/>
    <property type="match status" value="1"/>
</dbReference>
<dbReference type="HAMAP" id="MF_00210">
    <property type="entry name" value="EPSP_synth"/>
    <property type="match status" value="1"/>
</dbReference>
<dbReference type="GO" id="GO:0070403">
    <property type="term" value="F:NAD+ binding"/>
    <property type="evidence" value="ECO:0007669"/>
    <property type="project" value="InterPro"/>
</dbReference>
<dbReference type="GO" id="GO:0003866">
    <property type="term" value="F:3-phosphoshikimate 1-carboxyvinyltransferase activity"/>
    <property type="evidence" value="ECO:0007669"/>
    <property type="project" value="UniProtKB-UniRule"/>
</dbReference>
<comment type="caution">
    <text evidence="12">The sequence shown here is derived from an EMBL/GenBank/DDBJ whole genome shotgun (WGS) entry which is preliminary data.</text>
</comment>
<dbReference type="InterPro" id="IPR001986">
    <property type="entry name" value="Enolpyruvate_Tfrase_dom"/>
</dbReference>
<comment type="similarity">
    <text evidence="3 10">Belongs to the EPSP synthase family.</text>
</comment>
<evidence type="ECO:0000256" key="5">
    <source>
        <dbReference type="ARBA" id="ARBA00022605"/>
    </source>
</evidence>
<feature type="binding site" evidence="10">
    <location>
        <position position="326"/>
    </location>
    <ligand>
        <name>3-phosphoshikimate</name>
        <dbReference type="ChEBI" id="CHEBI:145989"/>
    </ligand>
</feature>
<proteinExistence type="inferred from homology"/>
<dbReference type="PANTHER" id="PTHR21090">
    <property type="entry name" value="AROM/DEHYDROQUINATE SYNTHASE"/>
    <property type="match status" value="1"/>
</dbReference>
<dbReference type="InterPro" id="IPR006264">
    <property type="entry name" value="EPSP_synthase"/>
</dbReference>
<dbReference type="NCBIfam" id="NF011381">
    <property type="entry name" value="PRK14806.1"/>
    <property type="match status" value="1"/>
</dbReference>
<feature type="binding site" evidence="10">
    <location>
        <position position="473"/>
    </location>
    <ligand>
        <name>3-phosphoshikimate</name>
        <dbReference type="ChEBI" id="CHEBI:145989"/>
    </ligand>
</feature>
<dbReference type="UniPathway" id="UPA00053">
    <property type="reaction ID" value="UER00089"/>
</dbReference>
<dbReference type="GO" id="GO:0004665">
    <property type="term" value="F:prephenate dehydrogenase (NADP+) activity"/>
    <property type="evidence" value="ECO:0007669"/>
    <property type="project" value="InterPro"/>
</dbReference>
<gene>
    <name evidence="10" type="primary">aroA</name>
    <name evidence="12" type="ORF">CNF02_05785</name>
</gene>
<dbReference type="CDD" id="cd01556">
    <property type="entry name" value="EPSP_synthase"/>
    <property type="match status" value="1"/>
</dbReference>
<organism evidence="12 13">
    <name type="scientific">OM182 bacterium MED-G28</name>
    <dbReference type="NCBI Taxonomy" id="1986256"/>
    <lineage>
        <taxon>Bacteria</taxon>
        <taxon>Pseudomonadati</taxon>
        <taxon>Pseudomonadota</taxon>
        <taxon>Gammaproteobacteria</taxon>
        <taxon>OMG group</taxon>
        <taxon>OM182 clade</taxon>
    </lineage>
</organism>
<dbReference type="InterPro" id="IPR036291">
    <property type="entry name" value="NAD(P)-bd_dom_sf"/>
</dbReference>
<dbReference type="GO" id="GO:0008977">
    <property type="term" value="F:prephenate dehydrogenase (NAD+) activity"/>
    <property type="evidence" value="ECO:0007669"/>
    <property type="project" value="InterPro"/>
</dbReference>
<evidence type="ECO:0000256" key="10">
    <source>
        <dbReference type="HAMAP-Rule" id="MF_00210"/>
    </source>
</evidence>
<dbReference type="GO" id="GO:0009423">
    <property type="term" value="P:chorismate biosynthetic process"/>
    <property type="evidence" value="ECO:0007669"/>
    <property type="project" value="UniProtKB-UniRule"/>
</dbReference>
<comment type="subunit">
    <text evidence="10">Monomer.</text>
</comment>
<dbReference type="SUPFAM" id="SSF55205">
    <property type="entry name" value="EPT/RTPC-like"/>
    <property type="match status" value="1"/>
</dbReference>
<dbReference type="GO" id="GO:0005737">
    <property type="term" value="C:cytoplasm"/>
    <property type="evidence" value="ECO:0007669"/>
    <property type="project" value="UniProtKB-SubCell"/>
</dbReference>
<evidence type="ECO:0000256" key="4">
    <source>
        <dbReference type="ARBA" id="ARBA00022490"/>
    </source>
</evidence>
<dbReference type="Proteomes" id="UP000219329">
    <property type="component" value="Unassembled WGS sequence"/>
</dbReference>
<feature type="binding site" evidence="10">
    <location>
        <position position="427"/>
    </location>
    <ligand>
        <name>phosphoenolpyruvate</name>
        <dbReference type="ChEBI" id="CHEBI:58702"/>
    </ligand>
</feature>
<evidence type="ECO:0000256" key="9">
    <source>
        <dbReference type="ARBA" id="ARBA00044633"/>
    </source>
</evidence>
<dbReference type="GO" id="GO:0006571">
    <property type="term" value="P:tyrosine biosynthetic process"/>
    <property type="evidence" value="ECO:0007669"/>
    <property type="project" value="InterPro"/>
</dbReference>
<comment type="subcellular location">
    <subcellularLocation>
        <location evidence="10">Cytoplasm</location>
    </subcellularLocation>
</comment>
<dbReference type="EC" id="2.5.1.19" evidence="10"/>
<sequence length="742" mass="79558">MILSDFYSNRIAILGIGLIGGSIARGLKSANNDIFISAYDQNDEALRQALSEGVINQISTLEELARESNILVIALPPITAAQLIPKLAAVADKHCIITDVASVKSKIMEAVKEQPLSFQQRFVPGHPIAGSEESEFKSSTSELFRDRNVILIPHTKINPKALAVVNELWRKLGANILGMELAKHDEVLAMTSHLPHLLAYTIVDALVGQQQSEDIFRYAAGGFADFSRLASSNAKMWSDIFVTNSEAMILTLDSYIERLQEFKKYIANQDHSLLMRKLSNAKDVRDDFLQKYLGNKVTTQSTATNINFTLAPGGVVKGDIRVPGDKSISHRAIILGSISDGVTKVSGFLQGEDALNTLAAFQEMGVTIVGPSNGKLTIYGVGKEGLKAPRVPLYMGNSGTAMRLLCGLLAVQKFDSVLTGDESLNQRPMARVIEPLALMGAKIESTEKNTPPLLVSGRELKAAEYDMTIASAQVKSCLLLAGLYAKGETIITEPAPCRDHTERMLEGFGYVVTKQHDGRKTSVHGGGSLKAASIDIPADISSAAFFLVAATITPGSKLILRHVGVNPTRTGIINLLNSMGANIQILNETNVGGEPVADLQVSYAALRGIEIPKDQIPLAIDEFPVLFIAAACAEGETILRGASELRVKESDRIEAMATGLETLGISVETFSDGICIEGGNFQGGVIDSFGDHRIAMAFVIAGLRASTPIKISNCANVGTSFPGFICLANKVGIPVNQVTEEQ</sequence>
<keyword evidence="4 10" id="KW-0963">Cytoplasm</keyword>
<keyword evidence="8 10" id="KW-0057">Aromatic amino acid biosynthesis</keyword>
<evidence type="ECO:0000256" key="8">
    <source>
        <dbReference type="ARBA" id="ARBA00023141"/>
    </source>
</evidence>
<feature type="active site" description="Proton acceptor" evidence="10">
    <location>
        <position position="621"/>
    </location>
</feature>
<evidence type="ECO:0000259" key="11">
    <source>
        <dbReference type="PROSITE" id="PS51176"/>
    </source>
</evidence>
<evidence type="ECO:0000256" key="1">
    <source>
        <dbReference type="ARBA" id="ARBA00002174"/>
    </source>
</evidence>
<reference evidence="12 13" key="1">
    <citation type="submission" date="2017-08" db="EMBL/GenBank/DDBJ databases">
        <title>Fine stratification of microbial communities through a metagenomic profile of the photic zone.</title>
        <authorList>
            <person name="Haro-Moreno J.M."/>
            <person name="Lopez-Perez M."/>
            <person name="De La Torre J."/>
            <person name="Picazo A."/>
            <person name="Camacho A."/>
            <person name="Rodriguez-Valera F."/>
        </authorList>
    </citation>
    <scope>NUCLEOTIDE SEQUENCE [LARGE SCALE GENOMIC DNA]</scope>
    <source>
        <strain evidence="12">MED-G28</strain>
    </source>
</reference>
<keyword evidence="7 12" id="KW-0560">Oxidoreductase</keyword>
<evidence type="ECO:0000313" key="13">
    <source>
        <dbReference type="Proteomes" id="UP000219329"/>
    </source>
</evidence>
<comment type="catalytic activity">
    <reaction evidence="9">
        <text>3-phosphoshikimate + phosphoenolpyruvate = 5-O-(1-carboxyvinyl)-3-phosphoshikimate + phosphate</text>
        <dbReference type="Rhea" id="RHEA:21256"/>
        <dbReference type="ChEBI" id="CHEBI:43474"/>
        <dbReference type="ChEBI" id="CHEBI:57701"/>
        <dbReference type="ChEBI" id="CHEBI:58702"/>
        <dbReference type="ChEBI" id="CHEBI:145989"/>
        <dbReference type="EC" id="2.5.1.19"/>
    </reaction>
    <physiologicalReaction direction="left-to-right" evidence="9">
        <dbReference type="Rhea" id="RHEA:21257"/>
    </physiologicalReaction>
</comment>
<dbReference type="InterPro" id="IPR046826">
    <property type="entry name" value="PDH_N"/>
</dbReference>
<dbReference type="InterPro" id="IPR036968">
    <property type="entry name" value="Enolpyruvate_Tfrase_sf"/>
</dbReference>
<dbReference type="Pfam" id="PF00275">
    <property type="entry name" value="EPSP_synthase"/>
    <property type="match status" value="1"/>
</dbReference>
<evidence type="ECO:0000256" key="3">
    <source>
        <dbReference type="ARBA" id="ARBA00009948"/>
    </source>
</evidence>
<dbReference type="NCBIfam" id="TIGR01356">
    <property type="entry name" value="aroA"/>
    <property type="match status" value="1"/>
</dbReference>
<feature type="binding site" evidence="10">
    <location>
        <position position="473"/>
    </location>
    <ligand>
        <name>phosphoenolpyruvate</name>
        <dbReference type="ChEBI" id="CHEBI:58702"/>
    </ligand>
</feature>
<accession>A0A2A5WDE8</accession>
<dbReference type="EMBL" id="NTJZ01000004">
    <property type="protein sequence ID" value="PDH34304.1"/>
    <property type="molecule type" value="Genomic_DNA"/>
</dbReference>
<keyword evidence="5 10" id="KW-0028">Amino-acid biosynthesis</keyword>
<comment type="function">
    <text evidence="1 10">Catalyzes the transfer of the enolpyruvyl moiety of phosphoenolpyruvate (PEP) to the 5-hydroxyl of shikimate-3-phosphate (S3P) to produce enolpyruvyl shikimate-3-phosphate and inorganic phosphate.</text>
</comment>
<dbReference type="Gene3D" id="3.65.10.10">
    <property type="entry name" value="Enolpyruvate transferase domain"/>
    <property type="match status" value="2"/>
</dbReference>
<dbReference type="InterPro" id="IPR023193">
    <property type="entry name" value="EPSP_synthase_CS"/>
</dbReference>
<feature type="binding site" evidence="10">
    <location>
        <position position="399"/>
    </location>
    <ligand>
        <name>phosphoenolpyruvate</name>
        <dbReference type="ChEBI" id="CHEBI:58702"/>
    </ligand>
</feature>
<dbReference type="InterPro" id="IPR013792">
    <property type="entry name" value="RNA3'P_cycl/enolpyr_Trfase_a/b"/>
</dbReference>
<dbReference type="FunFam" id="3.40.50.720:FF:000208">
    <property type="entry name" value="Prephenate dehydrogenase"/>
    <property type="match status" value="1"/>
</dbReference>
<dbReference type="AlphaFoldDB" id="A0A2A5WDE8"/>
<feature type="binding site" evidence="10">
    <location>
        <position position="621"/>
    </location>
    <ligand>
        <name>3-phosphoshikimate</name>
        <dbReference type="ChEBI" id="CHEBI:145989"/>
    </ligand>
</feature>
<name>A0A2A5WDE8_9GAMM</name>
<dbReference type="PANTHER" id="PTHR21090:SF5">
    <property type="entry name" value="PENTAFUNCTIONAL AROM POLYPEPTIDE"/>
    <property type="match status" value="1"/>
</dbReference>
<dbReference type="PROSITE" id="PS00104">
    <property type="entry name" value="EPSP_SYNTHASE_1"/>
    <property type="match status" value="1"/>
</dbReference>
<feature type="binding site" evidence="10">
    <location>
        <position position="648"/>
    </location>
    <ligand>
        <name>3-phosphoshikimate</name>
        <dbReference type="ChEBI" id="CHEBI:145989"/>
    </ligand>
</feature>
<protein>
    <recommendedName>
        <fullName evidence="10">3-phosphoshikimate 1-carboxyvinyltransferase</fullName>
        <ecNumber evidence="10">2.5.1.19</ecNumber>
    </recommendedName>
    <alternativeName>
        <fullName evidence="10">5-enolpyruvylshikimate-3-phosphate synthase</fullName>
        <shortName evidence="10">EPSP synthase</shortName>
        <shortName evidence="10">EPSPS</shortName>
    </alternativeName>
</protein>
<dbReference type="InterPro" id="IPR046825">
    <property type="entry name" value="PDH_C"/>
</dbReference>
<evidence type="ECO:0000313" key="12">
    <source>
        <dbReference type="EMBL" id="PDH34304.1"/>
    </source>
</evidence>
<comment type="pathway">
    <text evidence="2 10">Metabolic intermediate biosynthesis; chorismate biosynthesis; chorismate from D-erythrose 4-phosphate and phosphoenolpyruvate: step 6/7.</text>
</comment>
<dbReference type="SUPFAM" id="SSF51735">
    <property type="entry name" value="NAD(P)-binding Rossmann-fold domains"/>
    <property type="match status" value="1"/>
</dbReference>
<dbReference type="Pfam" id="PF20463">
    <property type="entry name" value="PDH_C"/>
    <property type="match status" value="1"/>
</dbReference>
<feature type="domain" description="Prephenate/arogenate dehydrogenase" evidence="11">
    <location>
        <begin position="9"/>
        <end position="296"/>
    </location>
</feature>
<keyword evidence="6 10" id="KW-0808">Transferase</keyword>
<feature type="binding site" evidence="10">
    <location>
        <position position="331"/>
    </location>
    <ligand>
        <name>3-phosphoshikimate</name>
        <dbReference type="ChEBI" id="CHEBI:145989"/>
    </ligand>
</feature>
<dbReference type="SUPFAM" id="SSF48179">
    <property type="entry name" value="6-phosphogluconate dehydrogenase C-terminal domain-like"/>
    <property type="match status" value="1"/>
</dbReference>
<evidence type="ECO:0000256" key="6">
    <source>
        <dbReference type="ARBA" id="ARBA00022679"/>
    </source>
</evidence>
<dbReference type="FunFam" id="3.65.10.10:FF:000005">
    <property type="entry name" value="3-phosphoshikimate 1-carboxyvinyltransferase"/>
    <property type="match status" value="1"/>
</dbReference>
<dbReference type="Pfam" id="PF02153">
    <property type="entry name" value="PDH_N"/>
    <property type="match status" value="1"/>
</dbReference>
<feature type="binding site" evidence="10">
    <location>
        <position position="327"/>
    </location>
    <ligand>
        <name>3-phosphoshikimate</name>
        <dbReference type="ChEBI" id="CHEBI:145989"/>
    </ligand>
</feature>
<evidence type="ECO:0000256" key="2">
    <source>
        <dbReference type="ARBA" id="ARBA00004811"/>
    </source>
</evidence>
<dbReference type="InterPro" id="IPR008927">
    <property type="entry name" value="6-PGluconate_DH-like_C_sf"/>
</dbReference>
<feature type="binding site" evidence="10">
    <location>
        <position position="471"/>
    </location>
    <ligand>
        <name>3-phosphoshikimate</name>
        <dbReference type="ChEBI" id="CHEBI:145989"/>
    </ligand>
</feature>
<dbReference type="FunFam" id="3.65.10.10:FF:000006">
    <property type="entry name" value="3-phosphoshikimate 1-carboxyvinyltransferase"/>
    <property type="match status" value="1"/>
</dbReference>
<comment type="caution">
    <text evidence="10">Lacks conserved residue(s) required for the propagation of feature annotation.</text>
</comment>
<feature type="binding site" evidence="10">
    <location>
        <position position="652"/>
    </location>
    <ligand>
        <name>phosphoenolpyruvate</name>
        <dbReference type="ChEBI" id="CHEBI:58702"/>
    </ligand>
</feature>
<evidence type="ECO:0000256" key="7">
    <source>
        <dbReference type="ARBA" id="ARBA00023002"/>
    </source>
</evidence>